<dbReference type="RefSeq" id="WP_100334895.1">
    <property type="nucleotide sequence ID" value="NZ_PGFA01000001.1"/>
</dbReference>
<comment type="caution">
    <text evidence="1">The sequence shown here is derived from an EMBL/GenBank/DDBJ whole genome shotgun (WGS) entry which is preliminary data.</text>
</comment>
<dbReference type="OrthoDB" id="852227at2"/>
<dbReference type="EMBL" id="PGFA01000001">
    <property type="protein sequence ID" value="PJJ59166.1"/>
    <property type="molecule type" value="Genomic_DNA"/>
</dbReference>
<accession>A0A2M9BMK8</accession>
<dbReference type="AlphaFoldDB" id="A0A2M9BMK8"/>
<evidence type="ECO:0000313" key="2">
    <source>
        <dbReference type="Proteomes" id="UP000228535"/>
    </source>
</evidence>
<evidence type="ECO:0008006" key="3">
    <source>
        <dbReference type="Google" id="ProtNLM"/>
    </source>
</evidence>
<reference evidence="1 2" key="1">
    <citation type="submission" date="2017-11" db="EMBL/GenBank/DDBJ databases">
        <title>Genomic Encyclopedia of Archaeal and Bacterial Type Strains, Phase II (KMG-II): From Individual Species to Whole Genera.</title>
        <authorList>
            <person name="Goeker M."/>
        </authorList>
    </citation>
    <scope>NUCLEOTIDE SEQUENCE [LARGE SCALE GENOMIC DNA]</scope>
    <source>
        <strain evidence="1 2">DSM 11115</strain>
    </source>
</reference>
<sequence length="147" mass="16606">MPAPSTLYTDLGTVTDAYDQPIASFRLYPEQQVLYIHWTGNITGPEVIKVATAAGPIQAQYRCPLLLNDKTDSTGEWSEALAWLEYDWLPAALQAGLRAFAYVFSPDMQNQIISIDFAERVGKQLPIQLFYDVDAAWQWLRRQHVAA</sequence>
<gene>
    <name evidence="1" type="ORF">CLV45_0581</name>
</gene>
<evidence type="ECO:0000313" key="1">
    <source>
        <dbReference type="EMBL" id="PJJ59166.1"/>
    </source>
</evidence>
<name>A0A2M9BMK8_9BACT</name>
<protein>
    <recommendedName>
        <fullName evidence="3">SpoIIAA-like protein</fullName>
    </recommendedName>
</protein>
<organism evidence="1 2">
    <name type="scientific">Hymenobacter chitinivorans DSM 11115</name>
    <dbReference type="NCBI Taxonomy" id="1121954"/>
    <lineage>
        <taxon>Bacteria</taxon>
        <taxon>Pseudomonadati</taxon>
        <taxon>Bacteroidota</taxon>
        <taxon>Cytophagia</taxon>
        <taxon>Cytophagales</taxon>
        <taxon>Hymenobacteraceae</taxon>
        <taxon>Hymenobacter</taxon>
    </lineage>
</organism>
<proteinExistence type="predicted"/>
<keyword evidence="2" id="KW-1185">Reference proteome</keyword>
<dbReference type="Proteomes" id="UP000228535">
    <property type="component" value="Unassembled WGS sequence"/>
</dbReference>